<comment type="similarity">
    <text evidence="2 14">Belongs to the Nth/MutY family.</text>
</comment>
<keyword evidence="9" id="KW-0411">Iron-sulfur</keyword>
<evidence type="ECO:0000256" key="8">
    <source>
        <dbReference type="ARBA" id="ARBA00023004"/>
    </source>
</evidence>
<gene>
    <name evidence="17" type="primary">NTHL1</name>
    <name evidence="14" type="synonym">NTH1</name>
    <name evidence="17" type="ORF">BLAG_LOCUS24611</name>
</gene>
<dbReference type="GO" id="GO:0003677">
    <property type="term" value="F:DNA binding"/>
    <property type="evidence" value="ECO:0007669"/>
    <property type="project" value="UniProtKB-UniRule"/>
</dbReference>
<evidence type="ECO:0000256" key="12">
    <source>
        <dbReference type="ARBA" id="ARBA00023295"/>
    </source>
</evidence>
<comment type="catalytic activity">
    <reaction evidence="13 14">
        <text>2'-deoxyribonucleotide-(2'-deoxyribose 5'-phosphate)-2'-deoxyribonucleotide-DNA = a 3'-end 2'-deoxyribonucleotide-(2,3-dehydro-2,3-deoxyribose 5'-phosphate)-DNA + a 5'-end 5'-phospho-2'-deoxyribonucleoside-DNA + H(+)</text>
        <dbReference type="Rhea" id="RHEA:66592"/>
        <dbReference type="Rhea" id="RHEA-COMP:13180"/>
        <dbReference type="Rhea" id="RHEA-COMP:16897"/>
        <dbReference type="Rhea" id="RHEA-COMP:17067"/>
        <dbReference type="ChEBI" id="CHEBI:15378"/>
        <dbReference type="ChEBI" id="CHEBI:136412"/>
        <dbReference type="ChEBI" id="CHEBI:157695"/>
        <dbReference type="ChEBI" id="CHEBI:167181"/>
        <dbReference type="EC" id="4.2.99.18"/>
    </reaction>
</comment>
<dbReference type="GO" id="GO:0140078">
    <property type="term" value="F:class I DNA-(apurinic or apyrimidinic site) endonuclease activity"/>
    <property type="evidence" value="ECO:0007669"/>
    <property type="project" value="UniProtKB-EC"/>
</dbReference>
<accession>A0A8K0AEF4</accession>
<keyword evidence="8" id="KW-0408">Iron</keyword>
<evidence type="ECO:0000256" key="4">
    <source>
        <dbReference type="ARBA" id="ARBA00022723"/>
    </source>
</evidence>
<keyword evidence="6 14" id="KW-0378">Hydrolase</keyword>
<evidence type="ECO:0000256" key="10">
    <source>
        <dbReference type="ARBA" id="ARBA00023204"/>
    </source>
</evidence>
<dbReference type="GO" id="GO:0005634">
    <property type="term" value="C:nucleus"/>
    <property type="evidence" value="ECO:0007669"/>
    <property type="project" value="UniProtKB-SubCell"/>
</dbReference>
<comment type="cofactor">
    <cofactor evidence="1">
        <name>[4Fe-4S] cluster</name>
        <dbReference type="ChEBI" id="CHEBI:49883"/>
    </cofactor>
</comment>
<feature type="region of interest" description="Disordered" evidence="15">
    <location>
        <begin position="1"/>
        <end position="102"/>
    </location>
</feature>
<name>A0A8K0AEF4_BRALA</name>
<evidence type="ECO:0000259" key="16">
    <source>
        <dbReference type="SMART" id="SM00478"/>
    </source>
</evidence>
<dbReference type="OrthoDB" id="2099276at2759"/>
<keyword evidence="10 14" id="KW-0234">DNA repair</keyword>
<dbReference type="InterPro" id="IPR003265">
    <property type="entry name" value="HhH-GPD_domain"/>
</dbReference>
<dbReference type="InterPro" id="IPR004035">
    <property type="entry name" value="Endouclease-III_FeS-bd_BS"/>
</dbReference>
<dbReference type="CDD" id="cd00056">
    <property type="entry name" value="ENDO3c"/>
    <property type="match status" value="1"/>
</dbReference>
<sequence>MMSTSAYFRPVTRSQAAQGGSKFADLKARAQALQTTRSRGGKSTPTAPGGPSSSTEQAGPSQKKTAQKRVKREHTKIEYEAKEGGDAKSSSRSAKPKTTLSSIKKERWEPERWGEHLENIKRMRATRDAPVDTMGCQTCPDEAAAPKVKRYHALISLMLSSQTKDQMTSAAMKRLIDHGLTVDNILKTSDQKLGELIYPVGFWKTKVKYIKNTTQILKDQYGGDIPATVAEMVQLPGVGPKMAYLTMDVGWGKVEGICVDTHVHRISHRLGWLKKPTKVPEETRVALEEWLPREHWSELNWLLVGFGQQTCLPVSPKCGGCLNKEICPFEKSQLRYSKNKKSPKK</sequence>
<proteinExistence type="inferred from homology"/>
<dbReference type="Proteomes" id="UP000838412">
    <property type="component" value="Chromosome 9"/>
</dbReference>
<dbReference type="Pfam" id="PF00633">
    <property type="entry name" value="HHH"/>
    <property type="match status" value="1"/>
</dbReference>
<reference evidence="17" key="1">
    <citation type="submission" date="2022-01" db="EMBL/GenBank/DDBJ databases">
        <authorList>
            <person name="Braso-Vives M."/>
        </authorList>
    </citation>
    <scope>NUCLEOTIDE SEQUENCE</scope>
</reference>
<dbReference type="GO" id="GO:0006285">
    <property type="term" value="P:base-excision repair, AP site formation"/>
    <property type="evidence" value="ECO:0007669"/>
    <property type="project" value="UniProtKB-UniRule"/>
</dbReference>
<dbReference type="FunFam" id="1.10.1670.10:FF:000003">
    <property type="entry name" value="Endonuclease III homolog"/>
    <property type="match status" value="1"/>
</dbReference>
<evidence type="ECO:0000256" key="9">
    <source>
        <dbReference type="ARBA" id="ARBA00023014"/>
    </source>
</evidence>
<dbReference type="GO" id="GO:0046872">
    <property type="term" value="F:metal ion binding"/>
    <property type="evidence" value="ECO:0007669"/>
    <property type="project" value="UniProtKB-KW"/>
</dbReference>
<dbReference type="InterPro" id="IPR023170">
    <property type="entry name" value="HhH_base_excis_C"/>
</dbReference>
<feature type="compositionally biased region" description="Basic residues" evidence="15">
    <location>
        <begin position="65"/>
        <end position="74"/>
    </location>
</feature>
<dbReference type="PANTHER" id="PTHR43286">
    <property type="entry name" value="ENDONUCLEASE III-LIKE PROTEIN 1"/>
    <property type="match status" value="1"/>
</dbReference>
<feature type="compositionally biased region" description="Basic and acidic residues" evidence="15">
    <location>
        <begin position="75"/>
        <end position="86"/>
    </location>
</feature>
<feature type="domain" description="HhH-GPD" evidence="16">
    <location>
        <begin position="159"/>
        <end position="309"/>
    </location>
</feature>
<evidence type="ECO:0000256" key="15">
    <source>
        <dbReference type="SAM" id="MobiDB-lite"/>
    </source>
</evidence>
<dbReference type="FunFam" id="1.10.340.30:FF:000005">
    <property type="entry name" value="Endonuclease III-like protein 1"/>
    <property type="match status" value="1"/>
</dbReference>
<dbReference type="InterPro" id="IPR011257">
    <property type="entry name" value="DNA_glycosylase"/>
</dbReference>
<dbReference type="EC" id="4.2.99.18" evidence="14"/>
<keyword evidence="7" id="KW-0809">Transit peptide</keyword>
<dbReference type="PROSITE" id="PS01155">
    <property type="entry name" value="ENDONUCLEASE_III_2"/>
    <property type="match status" value="1"/>
</dbReference>
<organism evidence="17 18">
    <name type="scientific">Branchiostoma lanceolatum</name>
    <name type="common">Common lancelet</name>
    <name type="synonym">Amphioxus lanceolatum</name>
    <dbReference type="NCBI Taxonomy" id="7740"/>
    <lineage>
        <taxon>Eukaryota</taxon>
        <taxon>Metazoa</taxon>
        <taxon>Chordata</taxon>
        <taxon>Cephalochordata</taxon>
        <taxon>Leptocardii</taxon>
        <taxon>Amphioxiformes</taxon>
        <taxon>Branchiostomatidae</taxon>
        <taxon>Branchiostoma</taxon>
    </lineage>
</organism>
<dbReference type="PANTHER" id="PTHR43286:SF1">
    <property type="entry name" value="ENDONUCLEASE III-LIKE PROTEIN 1"/>
    <property type="match status" value="1"/>
</dbReference>
<evidence type="ECO:0000256" key="11">
    <source>
        <dbReference type="ARBA" id="ARBA00023239"/>
    </source>
</evidence>
<evidence type="ECO:0000256" key="3">
    <source>
        <dbReference type="ARBA" id="ARBA00022485"/>
    </source>
</evidence>
<comment type="function">
    <text evidence="14">Bifunctional DNA N-glycosylase with associated apurinic/apyrimidinic (AP) lyase function that catalyzes the first step in base excision repair (BER), the primary repair pathway for the repair of oxidative DNA damage. The DNA N-glycosylase activity releases the damaged DNA base from DNA by cleaving the N-glycosidic bond, leaving an AP site. The AP lyase activity cleaves the phosphodiester bond 3' to the AP site by a beta-elimination. Primarily recognizes and repairs oxidative base damage of pyrimidines.</text>
</comment>
<evidence type="ECO:0000256" key="13">
    <source>
        <dbReference type="ARBA" id="ARBA00044632"/>
    </source>
</evidence>
<dbReference type="GO" id="GO:0005739">
    <property type="term" value="C:mitochondrion"/>
    <property type="evidence" value="ECO:0007669"/>
    <property type="project" value="UniProtKB-SubCell"/>
</dbReference>
<keyword evidence="14" id="KW-0539">Nucleus</keyword>
<keyword evidence="5 14" id="KW-0227">DNA damage</keyword>
<dbReference type="Pfam" id="PF00730">
    <property type="entry name" value="HhH-GPD"/>
    <property type="match status" value="1"/>
</dbReference>
<protein>
    <recommendedName>
        <fullName evidence="14">Endonuclease III homolog</fullName>
        <ecNumber evidence="14">3.2.2.-</ecNumber>
        <ecNumber evidence="14">4.2.99.18</ecNumber>
    </recommendedName>
    <alternativeName>
        <fullName evidence="14">Bifunctional DNA N-glycosylase/DNA-(apurinic or apyrimidinic site) lyase</fullName>
        <shortName evidence="14">DNA glycosylase/AP lyase</shortName>
    </alternativeName>
</protein>
<comment type="caution">
    <text evidence="14">Lacks conserved residue(s) required for the propagation of feature annotation.</text>
</comment>
<dbReference type="Gene3D" id="1.10.340.30">
    <property type="entry name" value="Hypothetical protein, domain 2"/>
    <property type="match status" value="1"/>
</dbReference>
<keyword evidence="3" id="KW-0004">4Fe-4S</keyword>
<dbReference type="PROSITE" id="PS00764">
    <property type="entry name" value="ENDONUCLEASE_III_1"/>
    <property type="match status" value="1"/>
</dbReference>
<dbReference type="AlphaFoldDB" id="A0A8K0AEF4"/>
<dbReference type="Gene3D" id="1.10.1670.10">
    <property type="entry name" value="Helix-hairpin-Helix base-excision DNA repair enzymes (C-terminal)"/>
    <property type="match status" value="1"/>
</dbReference>
<dbReference type="GO" id="GO:0006289">
    <property type="term" value="P:nucleotide-excision repair"/>
    <property type="evidence" value="ECO:0007669"/>
    <property type="project" value="TreeGrafter"/>
</dbReference>
<keyword evidence="14" id="KW-0496">Mitochondrion</keyword>
<dbReference type="EMBL" id="OV696694">
    <property type="protein sequence ID" value="CAH1273200.1"/>
    <property type="molecule type" value="Genomic_DNA"/>
</dbReference>
<evidence type="ECO:0000313" key="17">
    <source>
        <dbReference type="EMBL" id="CAH1273200.1"/>
    </source>
</evidence>
<dbReference type="InterPro" id="IPR004036">
    <property type="entry name" value="Endonuclease-III-like_CS2"/>
</dbReference>
<evidence type="ECO:0000256" key="5">
    <source>
        <dbReference type="ARBA" id="ARBA00022763"/>
    </source>
</evidence>
<comment type="subcellular location">
    <subcellularLocation>
        <location evidence="14">Nucleus</location>
    </subcellularLocation>
    <subcellularLocation>
        <location evidence="14">Mitochondrion</location>
    </subcellularLocation>
</comment>
<keyword evidence="11 14" id="KW-0456">Lyase</keyword>
<evidence type="ECO:0000256" key="7">
    <source>
        <dbReference type="ARBA" id="ARBA00022946"/>
    </source>
</evidence>
<keyword evidence="18" id="KW-1185">Reference proteome</keyword>
<feature type="compositionally biased region" description="Polar residues" evidence="15">
    <location>
        <begin position="1"/>
        <end position="18"/>
    </location>
</feature>
<dbReference type="GO" id="GO:0000703">
    <property type="term" value="F:oxidized pyrimidine nucleobase lesion DNA N-glycosylase activity"/>
    <property type="evidence" value="ECO:0007669"/>
    <property type="project" value="UniProtKB-UniRule"/>
</dbReference>
<evidence type="ECO:0000256" key="2">
    <source>
        <dbReference type="ARBA" id="ARBA00008343"/>
    </source>
</evidence>
<evidence type="ECO:0000256" key="14">
    <source>
        <dbReference type="HAMAP-Rule" id="MF_03183"/>
    </source>
</evidence>
<evidence type="ECO:0000313" key="18">
    <source>
        <dbReference type="Proteomes" id="UP000838412"/>
    </source>
</evidence>
<dbReference type="InterPro" id="IPR030841">
    <property type="entry name" value="NTH1"/>
</dbReference>
<dbReference type="HAMAP" id="MF_03183">
    <property type="entry name" value="Endonuclease_III_Nth"/>
    <property type="match status" value="1"/>
</dbReference>
<dbReference type="SMART" id="SM00478">
    <property type="entry name" value="ENDO3c"/>
    <property type="match status" value="1"/>
</dbReference>
<feature type="compositionally biased region" description="Low complexity" evidence="15">
    <location>
        <begin position="41"/>
        <end position="55"/>
    </location>
</feature>
<evidence type="ECO:0000256" key="6">
    <source>
        <dbReference type="ARBA" id="ARBA00022801"/>
    </source>
</evidence>
<keyword evidence="4" id="KW-0479">Metal-binding</keyword>
<evidence type="ECO:0000256" key="1">
    <source>
        <dbReference type="ARBA" id="ARBA00001966"/>
    </source>
</evidence>
<feature type="compositionally biased region" description="Polar residues" evidence="15">
    <location>
        <begin position="88"/>
        <end position="102"/>
    </location>
</feature>
<dbReference type="SUPFAM" id="SSF48150">
    <property type="entry name" value="DNA-glycosylase"/>
    <property type="match status" value="1"/>
</dbReference>
<dbReference type="EC" id="3.2.2.-" evidence="14"/>
<keyword evidence="12 14" id="KW-0326">Glycosidase</keyword>
<dbReference type="GO" id="GO:0051539">
    <property type="term" value="F:4 iron, 4 sulfur cluster binding"/>
    <property type="evidence" value="ECO:0007669"/>
    <property type="project" value="UniProtKB-KW"/>
</dbReference>
<dbReference type="InterPro" id="IPR000445">
    <property type="entry name" value="HhH_motif"/>
</dbReference>